<protein>
    <submittedName>
        <fullName evidence="2">Protein of uncharacterized function (DUF1250)</fullName>
    </submittedName>
</protein>
<evidence type="ECO:0000313" key="3">
    <source>
        <dbReference type="Proteomes" id="UP000255425"/>
    </source>
</evidence>
<organism evidence="2 3">
    <name type="scientific">Staphylococcus saccharolyticus</name>
    <dbReference type="NCBI Taxonomy" id="33028"/>
    <lineage>
        <taxon>Bacteria</taxon>
        <taxon>Bacillati</taxon>
        <taxon>Bacillota</taxon>
        <taxon>Bacilli</taxon>
        <taxon>Bacillales</taxon>
        <taxon>Staphylococcaceae</taxon>
        <taxon>Staphylococcus</taxon>
    </lineage>
</organism>
<dbReference type="Proteomes" id="UP000255425">
    <property type="component" value="Unassembled WGS sequence"/>
</dbReference>
<keyword evidence="3" id="KW-1185">Reference proteome</keyword>
<evidence type="ECO:0000259" key="1">
    <source>
        <dbReference type="Pfam" id="PF06855"/>
    </source>
</evidence>
<accession>A0A380HB83</accession>
<dbReference type="InterPro" id="IPR036806">
    <property type="entry name" value="YozE_SAM-like_sf"/>
</dbReference>
<name>A0A380HB83_9STAP</name>
<gene>
    <name evidence="2" type="ORF">NCTC11807_02710</name>
</gene>
<sequence length="66" mass="8028">MSFYHFMEKYEGEKSHFGDLFEGMKDINFPENITSPRDIMEKFQHWLQEPSLHDTIQDAIKQYQDQ</sequence>
<reference evidence="2 3" key="1">
    <citation type="submission" date="2018-06" db="EMBL/GenBank/DDBJ databases">
        <authorList>
            <consortium name="Pathogen Informatics"/>
            <person name="Doyle S."/>
        </authorList>
    </citation>
    <scope>NUCLEOTIDE SEQUENCE [LARGE SCALE GENOMIC DNA]</scope>
    <source>
        <strain evidence="2 3">NCTC11807</strain>
    </source>
</reference>
<dbReference type="Pfam" id="PF06855">
    <property type="entry name" value="YozE_SAM_like"/>
    <property type="match status" value="1"/>
</dbReference>
<dbReference type="InterPro" id="IPR023089">
    <property type="entry name" value="YozE_SAM-like"/>
</dbReference>
<proteinExistence type="predicted"/>
<dbReference type="GeneID" id="63935442"/>
<dbReference type="Gene3D" id="1.10.150.260">
    <property type="entry name" value="YozE SAM-like"/>
    <property type="match status" value="1"/>
</dbReference>
<dbReference type="RefSeq" id="WP_115314070.1">
    <property type="nucleotide sequence ID" value="NZ_CP066042.1"/>
</dbReference>
<dbReference type="SUPFAM" id="SSF140652">
    <property type="entry name" value="YozE-like"/>
    <property type="match status" value="1"/>
</dbReference>
<feature type="domain" description="YozE SAM-like" evidence="1">
    <location>
        <begin position="2"/>
        <end position="64"/>
    </location>
</feature>
<evidence type="ECO:0000313" key="2">
    <source>
        <dbReference type="EMBL" id="SUM74682.1"/>
    </source>
</evidence>
<dbReference type="AlphaFoldDB" id="A0A380HB83"/>
<dbReference type="EMBL" id="UHDZ01000001">
    <property type="protein sequence ID" value="SUM74682.1"/>
    <property type="molecule type" value="Genomic_DNA"/>
</dbReference>